<sequence length="304" mass="34778">MGGSQSLPGPEYEFPTAMDEDISDYVSRECDVRNRNNWYWFAGTIIYRTERCHASQKPPKKAPTIMKRVCDIGNQNIFTPKMSAKMCYGYLGQMQKNEDISDTMTTIIPISIVVINVLVSQLKFDFSRSMFYSIFIVPALLFSPFLFGRSSEKIFFIDTYLPIVLLSLLVRKTKPEDLVVKAILLYGLFTVLSMYMFYSVFWFEAAIGEIMTLLGLYTGNRPTIMQSYWAQQARVEKVGKNSGRIVSRGGFGAWNLFNQQTPAAHALRFGLVGLLYKTGILDMLYMPLKLISHFELSYITKKFV</sequence>
<feature type="transmembrane region" description="Helical" evidence="1">
    <location>
        <begin position="131"/>
        <end position="148"/>
    </location>
</feature>
<feature type="transmembrane region" description="Helical" evidence="1">
    <location>
        <begin position="100"/>
        <end position="119"/>
    </location>
</feature>
<evidence type="ECO:0000256" key="1">
    <source>
        <dbReference type="SAM" id="Phobius"/>
    </source>
</evidence>
<protein>
    <submittedName>
        <fullName evidence="2">Uncharacterized protein</fullName>
    </submittedName>
</protein>
<keyword evidence="1" id="KW-1133">Transmembrane helix</keyword>
<reference evidence="2" key="1">
    <citation type="journal article" date="2020" name="Nature">
        <title>Giant virus diversity and host interactions through global metagenomics.</title>
        <authorList>
            <person name="Schulz F."/>
            <person name="Roux S."/>
            <person name="Paez-Espino D."/>
            <person name="Jungbluth S."/>
            <person name="Walsh D.A."/>
            <person name="Denef V.J."/>
            <person name="McMahon K.D."/>
            <person name="Konstantinidis K.T."/>
            <person name="Eloe-Fadrosh E.A."/>
            <person name="Kyrpides N.C."/>
            <person name="Woyke T."/>
        </authorList>
    </citation>
    <scope>NUCLEOTIDE SEQUENCE</scope>
    <source>
        <strain evidence="2">GVMAG-M-3300009185-7</strain>
    </source>
</reference>
<feature type="transmembrane region" description="Helical" evidence="1">
    <location>
        <begin position="183"/>
        <end position="203"/>
    </location>
</feature>
<feature type="transmembrane region" description="Helical" evidence="1">
    <location>
        <begin position="154"/>
        <end position="171"/>
    </location>
</feature>
<dbReference type="EMBL" id="MN739051">
    <property type="protein sequence ID" value="QHS86157.1"/>
    <property type="molecule type" value="Genomic_DNA"/>
</dbReference>
<keyword evidence="1" id="KW-0472">Membrane</keyword>
<dbReference type="AlphaFoldDB" id="A0A6C0B1R8"/>
<evidence type="ECO:0000313" key="2">
    <source>
        <dbReference type="EMBL" id="QHS86157.1"/>
    </source>
</evidence>
<accession>A0A6C0B1R8</accession>
<name>A0A6C0B1R8_9ZZZZ</name>
<proteinExistence type="predicted"/>
<keyword evidence="1" id="KW-0812">Transmembrane</keyword>
<organism evidence="2">
    <name type="scientific">viral metagenome</name>
    <dbReference type="NCBI Taxonomy" id="1070528"/>
    <lineage>
        <taxon>unclassified sequences</taxon>
        <taxon>metagenomes</taxon>
        <taxon>organismal metagenomes</taxon>
    </lineage>
</organism>